<organism evidence="1 2">
    <name type="scientific">Chytriomyces confervae</name>
    <dbReference type="NCBI Taxonomy" id="246404"/>
    <lineage>
        <taxon>Eukaryota</taxon>
        <taxon>Fungi</taxon>
        <taxon>Fungi incertae sedis</taxon>
        <taxon>Chytridiomycota</taxon>
        <taxon>Chytridiomycota incertae sedis</taxon>
        <taxon>Chytridiomycetes</taxon>
        <taxon>Chytridiales</taxon>
        <taxon>Chytriomycetaceae</taxon>
        <taxon>Chytriomyces</taxon>
    </lineage>
</organism>
<keyword evidence="2" id="KW-1185">Reference proteome</keyword>
<name>A0A507EUT2_9FUNG</name>
<comment type="caution">
    <text evidence="1">The sequence shown here is derived from an EMBL/GenBank/DDBJ whole genome shotgun (WGS) entry which is preliminary data.</text>
</comment>
<gene>
    <name evidence="1" type="ORF">CcCBS67573_g07425</name>
</gene>
<dbReference type="EMBL" id="QEAP01000385">
    <property type="protein sequence ID" value="TPX67641.1"/>
    <property type="molecule type" value="Genomic_DNA"/>
</dbReference>
<evidence type="ECO:0000313" key="2">
    <source>
        <dbReference type="Proteomes" id="UP000320333"/>
    </source>
</evidence>
<protein>
    <submittedName>
        <fullName evidence="1">Uncharacterized protein</fullName>
    </submittedName>
</protein>
<accession>A0A507EUT2</accession>
<proteinExistence type="predicted"/>
<dbReference type="AlphaFoldDB" id="A0A507EUT2"/>
<evidence type="ECO:0000313" key="1">
    <source>
        <dbReference type="EMBL" id="TPX67641.1"/>
    </source>
</evidence>
<reference evidence="1 2" key="1">
    <citation type="journal article" date="2019" name="Sci. Rep.">
        <title>Comparative genomics of chytrid fungi reveal insights into the obligate biotrophic and pathogenic lifestyle of Synchytrium endobioticum.</title>
        <authorList>
            <person name="van de Vossenberg B.T.L.H."/>
            <person name="Warris S."/>
            <person name="Nguyen H.D.T."/>
            <person name="van Gent-Pelzer M.P.E."/>
            <person name="Joly D.L."/>
            <person name="van de Geest H.C."/>
            <person name="Bonants P.J.M."/>
            <person name="Smith D.S."/>
            <person name="Levesque C.A."/>
            <person name="van der Lee T.A.J."/>
        </authorList>
    </citation>
    <scope>NUCLEOTIDE SEQUENCE [LARGE SCALE GENOMIC DNA]</scope>
    <source>
        <strain evidence="1 2">CBS 675.73</strain>
    </source>
</reference>
<dbReference type="STRING" id="246404.A0A507EUT2"/>
<dbReference type="OrthoDB" id="275177at2759"/>
<dbReference type="Proteomes" id="UP000320333">
    <property type="component" value="Unassembled WGS sequence"/>
</dbReference>
<sequence length="124" mass="13925">MNLVKCIRILEFERHLSQSKGKDIAISVEAWDCSGDPAFMSVWPAVASSASAVMCIFYNRMGATGANKGQKPKFGKALSKIPVYYANLHDENDTSRSDFDTLLYSAFHAHNENRDREEQLVLNH</sequence>